<reference evidence="1 2" key="1">
    <citation type="submission" date="2023-09" db="EMBL/GenBank/DDBJ databases">
        <authorList>
            <person name="Rey-Velasco X."/>
        </authorList>
    </citation>
    <scope>NUCLEOTIDE SEQUENCE [LARGE SCALE GENOMIC DNA]</scope>
    <source>
        <strain evidence="1 2">F188</strain>
    </source>
</reference>
<dbReference type="EMBL" id="JAVRHM010000027">
    <property type="protein sequence ID" value="MDT0691552.1"/>
    <property type="molecule type" value="Genomic_DNA"/>
</dbReference>
<name>A0ABU3E6C4_9FLAO</name>
<sequence>MNSNLSLLNMYYAIIGDGTSEEYVEVKVLLQERVKIRENIKIELKDYLEKIKEHNRHFVFALAPFIKTEYLLTAALRKATWGNCEDCELSNVSLYYDCLYKNTKNKDFIDLLLRQKGKIENYLIAQM</sequence>
<keyword evidence="2" id="KW-1185">Reference proteome</keyword>
<dbReference type="Proteomes" id="UP001261624">
    <property type="component" value="Unassembled WGS sequence"/>
</dbReference>
<protein>
    <submittedName>
        <fullName evidence="1">Uncharacterized protein</fullName>
    </submittedName>
</protein>
<organism evidence="1 2">
    <name type="scientific">Autumnicola patrickiae</name>
    <dbReference type="NCBI Taxonomy" id="3075591"/>
    <lineage>
        <taxon>Bacteria</taxon>
        <taxon>Pseudomonadati</taxon>
        <taxon>Bacteroidota</taxon>
        <taxon>Flavobacteriia</taxon>
        <taxon>Flavobacteriales</taxon>
        <taxon>Flavobacteriaceae</taxon>
        <taxon>Autumnicola</taxon>
    </lineage>
</organism>
<dbReference type="RefSeq" id="WP_311687109.1">
    <property type="nucleotide sequence ID" value="NZ_JAVRHM010000027.1"/>
</dbReference>
<proteinExistence type="predicted"/>
<gene>
    <name evidence="1" type="ORF">RM549_17305</name>
</gene>
<comment type="caution">
    <text evidence="1">The sequence shown here is derived from an EMBL/GenBank/DDBJ whole genome shotgun (WGS) entry which is preliminary data.</text>
</comment>
<accession>A0ABU3E6C4</accession>
<evidence type="ECO:0000313" key="2">
    <source>
        <dbReference type="Proteomes" id="UP001261624"/>
    </source>
</evidence>
<evidence type="ECO:0000313" key="1">
    <source>
        <dbReference type="EMBL" id="MDT0691552.1"/>
    </source>
</evidence>